<dbReference type="EMBL" id="JAINWA010000003">
    <property type="protein sequence ID" value="MCD1655796.1"/>
    <property type="molecule type" value="Genomic_DNA"/>
</dbReference>
<sequence length="114" mass="12232">MTIRDLVETLPAHIVCGPDGYQDLSISSVLAGDLMSDILVSVEGGALLVTSLATEQTIRSADMVGSPAVLLVNDKLPTEEMRTLAMDLDIILFATPLPMYEACAEIARLKRLSE</sequence>
<reference evidence="2" key="1">
    <citation type="submission" date="2021-08" db="EMBL/GenBank/DDBJ databases">
        <title>Comparative analyses of Brucepasteria parasyntrophica and Teretinema zuelzerae.</title>
        <authorList>
            <person name="Song Y."/>
            <person name="Brune A."/>
        </authorList>
    </citation>
    <scope>NUCLEOTIDE SEQUENCE</scope>
    <source>
        <strain evidence="2">DSM 1903</strain>
    </source>
</reference>
<evidence type="ECO:0000313" key="3">
    <source>
        <dbReference type="Proteomes" id="UP001198163"/>
    </source>
</evidence>
<organism evidence="2 3">
    <name type="scientific">Teretinema zuelzerae</name>
    <dbReference type="NCBI Taxonomy" id="156"/>
    <lineage>
        <taxon>Bacteria</taxon>
        <taxon>Pseudomonadati</taxon>
        <taxon>Spirochaetota</taxon>
        <taxon>Spirochaetia</taxon>
        <taxon>Spirochaetales</taxon>
        <taxon>Treponemataceae</taxon>
        <taxon>Teretinema</taxon>
    </lineage>
</organism>
<comment type="caution">
    <text evidence="2">The sequence shown here is derived from an EMBL/GenBank/DDBJ whole genome shotgun (WGS) entry which is preliminary data.</text>
</comment>
<keyword evidence="3" id="KW-1185">Reference proteome</keyword>
<gene>
    <name evidence="2" type="ORF">K7J14_13950</name>
</gene>
<comment type="subunit">
    <text evidence="1">Homohexamer.</text>
</comment>
<dbReference type="InterPro" id="IPR028979">
    <property type="entry name" value="Ser_kin/Pase_Hpr-like_N_sf"/>
</dbReference>
<evidence type="ECO:0008006" key="4">
    <source>
        <dbReference type="Google" id="ProtNLM"/>
    </source>
</evidence>
<dbReference type="Proteomes" id="UP001198163">
    <property type="component" value="Unassembled WGS sequence"/>
</dbReference>
<name>A0AAE3JJU2_9SPIR</name>
<accession>A0AAE3JJU2</accession>
<dbReference type="RefSeq" id="WP_230757630.1">
    <property type="nucleotide sequence ID" value="NZ_JAINWA010000003.1"/>
</dbReference>
<evidence type="ECO:0000313" key="2">
    <source>
        <dbReference type="EMBL" id="MCD1655796.1"/>
    </source>
</evidence>
<dbReference type="AlphaFoldDB" id="A0AAE3JJU2"/>
<proteinExistence type="predicted"/>
<protein>
    <recommendedName>
        <fullName evidence="4">DRTGG domain-containing protein</fullName>
    </recommendedName>
</protein>
<evidence type="ECO:0000256" key="1">
    <source>
        <dbReference type="ARBA" id="ARBA00011643"/>
    </source>
</evidence>
<dbReference type="SUPFAM" id="SSF75138">
    <property type="entry name" value="HprK N-terminal domain-like"/>
    <property type="match status" value="1"/>
</dbReference>
<dbReference type="Gene3D" id="3.40.1390.20">
    <property type="entry name" value="HprK N-terminal domain-like"/>
    <property type="match status" value="1"/>
</dbReference>